<dbReference type="InterPro" id="IPR010559">
    <property type="entry name" value="Sig_transdc_His_kin_internal"/>
</dbReference>
<evidence type="ECO:0000256" key="1">
    <source>
        <dbReference type="SAM" id="Phobius"/>
    </source>
</evidence>
<feature type="transmembrane region" description="Helical" evidence="1">
    <location>
        <begin position="77"/>
        <end position="97"/>
    </location>
</feature>
<dbReference type="PANTHER" id="PTHR34220:SF7">
    <property type="entry name" value="SENSOR HISTIDINE KINASE YPDA"/>
    <property type="match status" value="1"/>
</dbReference>
<dbReference type="KEGG" id="fae:FAES_2058"/>
<dbReference type="OrthoDB" id="9792992at2"/>
<dbReference type="GO" id="GO:0016020">
    <property type="term" value="C:membrane"/>
    <property type="evidence" value="ECO:0007669"/>
    <property type="project" value="InterPro"/>
</dbReference>
<keyword evidence="1" id="KW-0812">Transmembrane</keyword>
<dbReference type="Pfam" id="PF06580">
    <property type="entry name" value="His_kinase"/>
    <property type="match status" value="1"/>
</dbReference>
<dbReference type="EMBL" id="HE796683">
    <property type="protein sequence ID" value="CCH00067.1"/>
    <property type="molecule type" value="Genomic_DNA"/>
</dbReference>
<dbReference type="Gene3D" id="3.30.565.10">
    <property type="entry name" value="Histidine kinase-like ATPase, C-terminal domain"/>
    <property type="match status" value="1"/>
</dbReference>
<evidence type="ECO:0000313" key="4">
    <source>
        <dbReference type="Proteomes" id="UP000011058"/>
    </source>
</evidence>
<dbReference type="InterPro" id="IPR050640">
    <property type="entry name" value="Bact_2-comp_sensor_kinase"/>
</dbReference>
<dbReference type="GO" id="GO:0000155">
    <property type="term" value="F:phosphorelay sensor kinase activity"/>
    <property type="evidence" value="ECO:0007669"/>
    <property type="project" value="InterPro"/>
</dbReference>
<dbReference type="SUPFAM" id="SSF55874">
    <property type="entry name" value="ATPase domain of HSP90 chaperone/DNA topoisomerase II/histidine kinase"/>
    <property type="match status" value="1"/>
</dbReference>
<keyword evidence="1" id="KW-1133">Transmembrane helix</keyword>
<dbReference type="Proteomes" id="UP000011058">
    <property type="component" value="Chromosome"/>
</dbReference>
<keyword evidence="1" id="KW-0472">Membrane</keyword>
<feature type="domain" description="Signal transduction histidine kinase internal region" evidence="2">
    <location>
        <begin position="160"/>
        <end position="238"/>
    </location>
</feature>
<evidence type="ECO:0000313" key="3">
    <source>
        <dbReference type="EMBL" id="CCH00067.1"/>
    </source>
</evidence>
<evidence type="ECO:0000259" key="2">
    <source>
        <dbReference type="Pfam" id="PF06580"/>
    </source>
</evidence>
<name>I0K7G4_9BACT</name>
<gene>
    <name evidence="3" type="ORF">FAES_2058</name>
</gene>
<protein>
    <submittedName>
        <fullName evidence="3">Sensor protein lytS</fullName>
    </submittedName>
</protein>
<feature type="transmembrane region" description="Helical" evidence="1">
    <location>
        <begin position="117"/>
        <end position="139"/>
    </location>
</feature>
<dbReference type="AlphaFoldDB" id="I0K7G4"/>
<dbReference type="RefSeq" id="WP_015331166.1">
    <property type="nucleotide sequence ID" value="NC_020054.1"/>
</dbReference>
<organism evidence="3 4">
    <name type="scientific">Fibrella aestuarina BUZ 2</name>
    <dbReference type="NCBI Taxonomy" id="1166018"/>
    <lineage>
        <taxon>Bacteria</taxon>
        <taxon>Pseudomonadati</taxon>
        <taxon>Bacteroidota</taxon>
        <taxon>Cytophagia</taxon>
        <taxon>Cytophagales</taxon>
        <taxon>Spirosomataceae</taxon>
        <taxon>Fibrella</taxon>
    </lineage>
</organism>
<feature type="transmembrane region" description="Helical" evidence="1">
    <location>
        <begin position="37"/>
        <end position="57"/>
    </location>
</feature>
<keyword evidence="4" id="KW-1185">Reference proteome</keyword>
<reference evidence="3 4" key="1">
    <citation type="journal article" date="2012" name="J. Bacteriol.">
        <title>Genome Sequence of Fibrella aestuarina BUZ 2T, a Filamentous Marine Bacterium.</title>
        <authorList>
            <person name="Filippini M."/>
            <person name="Qi W."/>
            <person name="Blom J."/>
            <person name="Goesmann A."/>
            <person name="Smits T.H."/>
            <person name="Bagheri H.C."/>
        </authorList>
    </citation>
    <scope>NUCLEOTIDE SEQUENCE [LARGE SCALE GENOMIC DNA]</scope>
    <source>
        <strain evidence="4">BUZ 2T</strain>
    </source>
</reference>
<dbReference type="InterPro" id="IPR036890">
    <property type="entry name" value="HATPase_C_sf"/>
</dbReference>
<dbReference type="eggNOG" id="COG2972">
    <property type="taxonomic scope" value="Bacteria"/>
</dbReference>
<dbReference type="STRING" id="1166018.FAES_2058"/>
<dbReference type="HOGENOM" id="CLU_020473_1_0_10"/>
<accession>I0K7G4</accession>
<sequence>MRAIERYQGALHTVGWLVFIGLPFLTLPSFLWNPQDLISIGTAQLLTGGVMIVFFYYNLNQLTPALLLQQQRRRFVLVLLGALVTVCLVKLACFYGLPQAPRPWAKPGGRHKPFGPWPGVLSVSFSFSFITMLSSLIALSRHHARLRDQQQQMVIGKVSAELAMLKLQVSPHFLFNTLNNIRWLARQKADQTEAAVVKLSQLLRYMLYQAQRDRVSLTQEIEQLHYYIDLQRMRLTDRQTVTFTVQGPVEGLLIEPLLFIPFVENAFKYGLHGQEKSSISIQLAVDGQQLTFIVDNPTFAQASMSTEDSGIGITNVAQRLTLHYPGRHILTYGEDDGRFRVKLVLEAEGSPATKAPRPAPMNV</sequence>
<dbReference type="PANTHER" id="PTHR34220">
    <property type="entry name" value="SENSOR HISTIDINE KINASE YPDA"/>
    <property type="match status" value="1"/>
</dbReference>
<feature type="transmembrane region" description="Helical" evidence="1">
    <location>
        <begin position="12"/>
        <end position="31"/>
    </location>
</feature>
<proteinExistence type="predicted"/>